<sequence length="103" mass="12046">MNRTMSIHWQKVQWNSLDWMDYVQEQSKAAISLQTVRYLTRSPTIFYGHEPLWSMEGVCFILEISHLTRSYVRQDNTYTVTHTSVPSQNALFRLSSSASRRSG</sequence>
<organism evidence="1 2">
    <name type="scientific">Sparassis crispa</name>
    <dbReference type="NCBI Taxonomy" id="139825"/>
    <lineage>
        <taxon>Eukaryota</taxon>
        <taxon>Fungi</taxon>
        <taxon>Dikarya</taxon>
        <taxon>Basidiomycota</taxon>
        <taxon>Agaricomycotina</taxon>
        <taxon>Agaricomycetes</taxon>
        <taxon>Polyporales</taxon>
        <taxon>Sparassidaceae</taxon>
        <taxon>Sparassis</taxon>
    </lineage>
</organism>
<dbReference type="RefSeq" id="XP_027610026.1">
    <property type="nucleotide sequence ID" value="XM_027754225.1"/>
</dbReference>
<evidence type="ECO:0000313" key="2">
    <source>
        <dbReference type="Proteomes" id="UP000287166"/>
    </source>
</evidence>
<dbReference type="InParanoid" id="A0A401GAF8"/>
<reference evidence="1 2" key="1">
    <citation type="journal article" date="2018" name="Sci. Rep.">
        <title>Genome sequence of the cauliflower mushroom Sparassis crispa (Hanabiratake) and its association with beneficial usage.</title>
        <authorList>
            <person name="Kiyama R."/>
            <person name="Furutani Y."/>
            <person name="Kawaguchi K."/>
            <person name="Nakanishi T."/>
        </authorList>
    </citation>
    <scope>NUCLEOTIDE SEQUENCE [LARGE SCALE GENOMIC DNA]</scope>
</reference>
<dbReference type="AlphaFoldDB" id="A0A401GAF8"/>
<dbReference type="GeneID" id="38776030"/>
<keyword evidence="2" id="KW-1185">Reference proteome</keyword>
<proteinExistence type="predicted"/>
<evidence type="ECO:0000313" key="1">
    <source>
        <dbReference type="EMBL" id="GBE79113.1"/>
    </source>
</evidence>
<dbReference type="EMBL" id="BFAD01000002">
    <property type="protein sequence ID" value="GBE79113.1"/>
    <property type="molecule type" value="Genomic_DNA"/>
</dbReference>
<protein>
    <submittedName>
        <fullName evidence="1">Uncharacterized protein</fullName>
    </submittedName>
</protein>
<accession>A0A401GAF8</accession>
<comment type="caution">
    <text evidence="1">The sequence shown here is derived from an EMBL/GenBank/DDBJ whole genome shotgun (WGS) entry which is preliminary data.</text>
</comment>
<dbReference type="Proteomes" id="UP000287166">
    <property type="component" value="Unassembled WGS sequence"/>
</dbReference>
<gene>
    <name evidence="1" type="ORF">SCP_0203100</name>
</gene>
<name>A0A401GAF8_9APHY</name>